<evidence type="ECO:0000256" key="2">
    <source>
        <dbReference type="HAMAP-Rule" id="MF_00338"/>
    </source>
</evidence>
<keyword evidence="4" id="KW-1185">Reference proteome</keyword>
<evidence type="ECO:0000256" key="1">
    <source>
        <dbReference type="ARBA" id="ARBA00010751"/>
    </source>
</evidence>
<dbReference type="Proteomes" id="UP000629870">
    <property type="component" value="Unassembled WGS sequence"/>
</dbReference>
<dbReference type="SUPFAM" id="SSF117782">
    <property type="entry name" value="YbjQ-like"/>
    <property type="match status" value="1"/>
</dbReference>
<dbReference type="InterPro" id="IPR002765">
    <property type="entry name" value="UPF0145_YbjQ-like"/>
</dbReference>
<protein>
    <recommendedName>
        <fullName evidence="2">UPF0145 protein HNQ04_003279</fullName>
    </recommendedName>
</protein>
<dbReference type="RefSeq" id="WP_211344210.1">
    <property type="nucleotide sequence ID" value="NZ_JACHEW010000022.1"/>
</dbReference>
<accession>A0ABR6NVY6</accession>
<dbReference type="Gene3D" id="3.30.110.70">
    <property type="entry name" value="Hypothetical protein apc22750. Chain B"/>
    <property type="match status" value="1"/>
</dbReference>
<comment type="caution">
    <text evidence="3">The sequence shown here is derived from an EMBL/GenBank/DDBJ whole genome shotgun (WGS) entry which is preliminary data.</text>
</comment>
<sequence>MTGHPQQGRHGGAQLHPMMITTTNELEGQRVTRQLGVVRGLTVRSRSVLGNLGASLQTILGGNITLYTELAEKARQEAFDLMVQHAQERGANAILAMRYDANEITDGVTEVLAYGTAVVVEPR</sequence>
<dbReference type="PANTHER" id="PTHR34068:SF2">
    <property type="entry name" value="UPF0145 PROTEIN SCO3412"/>
    <property type="match status" value="1"/>
</dbReference>
<organism evidence="3 4">
    <name type="scientific">Deinococcus radiopugnans ATCC 19172</name>
    <dbReference type="NCBI Taxonomy" id="585398"/>
    <lineage>
        <taxon>Bacteria</taxon>
        <taxon>Thermotogati</taxon>
        <taxon>Deinococcota</taxon>
        <taxon>Deinococci</taxon>
        <taxon>Deinococcales</taxon>
        <taxon>Deinococcaceae</taxon>
        <taxon>Deinococcus</taxon>
    </lineage>
</organism>
<dbReference type="Pfam" id="PF01906">
    <property type="entry name" value="YbjQ_1"/>
    <property type="match status" value="1"/>
</dbReference>
<dbReference type="EMBL" id="JACHEW010000022">
    <property type="protein sequence ID" value="MBB6018008.1"/>
    <property type="molecule type" value="Genomic_DNA"/>
</dbReference>
<evidence type="ECO:0000313" key="3">
    <source>
        <dbReference type="EMBL" id="MBB6018008.1"/>
    </source>
</evidence>
<dbReference type="HAMAP" id="MF_00338">
    <property type="entry name" value="UPF0145"/>
    <property type="match status" value="1"/>
</dbReference>
<comment type="similarity">
    <text evidence="1 2">Belongs to the UPF0145 family.</text>
</comment>
<dbReference type="InterPro" id="IPR035439">
    <property type="entry name" value="UPF0145_dom_sf"/>
</dbReference>
<reference evidence="3 4" key="1">
    <citation type="submission" date="2020-08" db="EMBL/GenBank/DDBJ databases">
        <title>Genomic Encyclopedia of Type Strains, Phase IV (KMG-IV): sequencing the most valuable type-strain genomes for metagenomic binning, comparative biology and taxonomic classification.</title>
        <authorList>
            <person name="Goeker M."/>
        </authorList>
    </citation>
    <scope>NUCLEOTIDE SEQUENCE [LARGE SCALE GENOMIC DNA]</scope>
    <source>
        <strain evidence="3 4">DSM 12027</strain>
    </source>
</reference>
<evidence type="ECO:0000313" key="4">
    <source>
        <dbReference type="Proteomes" id="UP000629870"/>
    </source>
</evidence>
<proteinExistence type="inferred from homology"/>
<gene>
    <name evidence="3" type="ORF">HNQ04_003279</name>
</gene>
<dbReference type="PANTHER" id="PTHR34068">
    <property type="entry name" value="UPF0145 PROTEIN YBJQ"/>
    <property type="match status" value="1"/>
</dbReference>
<name>A0ABR6NVY6_9DEIO</name>